<dbReference type="PROSITE" id="PS50893">
    <property type="entry name" value="ABC_TRANSPORTER_2"/>
    <property type="match status" value="1"/>
</dbReference>
<evidence type="ECO:0000313" key="10">
    <source>
        <dbReference type="Proteomes" id="UP000377798"/>
    </source>
</evidence>
<dbReference type="InterPro" id="IPR017871">
    <property type="entry name" value="ABC_transporter-like_CS"/>
</dbReference>
<dbReference type="PANTHER" id="PTHR43297">
    <property type="entry name" value="OLIGOPEPTIDE TRANSPORT ATP-BINDING PROTEIN APPD"/>
    <property type="match status" value="1"/>
</dbReference>
<dbReference type="PANTHER" id="PTHR43297:SF2">
    <property type="entry name" value="DIPEPTIDE TRANSPORT ATP-BINDING PROTEIN DPPD"/>
    <property type="match status" value="1"/>
</dbReference>
<keyword evidence="9" id="KW-0378">Hydrolase</keyword>
<evidence type="ECO:0000256" key="1">
    <source>
        <dbReference type="ARBA" id="ARBA00004202"/>
    </source>
</evidence>
<evidence type="ECO:0000256" key="2">
    <source>
        <dbReference type="ARBA" id="ARBA00005417"/>
    </source>
</evidence>
<dbReference type="Pfam" id="PF00005">
    <property type="entry name" value="ABC_tran"/>
    <property type="match status" value="1"/>
</dbReference>
<evidence type="ECO:0000256" key="4">
    <source>
        <dbReference type="ARBA" id="ARBA00022475"/>
    </source>
</evidence>
<dbReference type="Gene3D" id="3.40.50.300">
    <property type="entry name" value="P-loop containing nucleotide triphosphate hydrolases"/>
    <property type="match status" value="1"/>
</dbReference>
<dbReference type="SMART" id="SM00382">
    <property type="entry name" value="AAA"/>
    <property type="match status" value="1"/>
</dbReference>
<dbReference type="InterPro" id="IPR003593">
    <property type="entry name" value="AAA+_ATPase"/>
</dbReference>
<protein>
    <submittedName>
        <fullName evidence="9">Glutathione import ATP-binding protein GsiA</fullName>
        <ecNumber evidence="9">3.6.3.-</ecNumber>
    </submittedName>
</protein>
<keyword evidence="7" id="KW-0472">Membrane</keyword>
<dbReference type="SUPFAM" id="SSF52540">
    <property type="entry name" value="P-loop containing nucleoside triphosphate hydrolases"/>
    <property type="match status" value="1"/>
</dbReference>
<evidence type="ECO:0000256" key="6">
    <source>
        <dbReference type="ARBA" id="ARBA00022840"/>
    </source>
</evidence>
<comment type="caution">
    <text evidence="9">The sequence shown here is derived from an EMBL/GenBank/DDBJ whole genome shotgun (WGS) entry which is preliminary data.</text>
</comment>
<proteinExistence type="inferred from homology"/>
<dbReference type="GO" id="GO:0005524">
    <property type="term" value="F:ATP binding"/>
    <property type="evidence" value="ECO:0007669"/>
    <property type="project" value="UniProtKB-KW"/>
</dbReference>
<comment type="similarity">
    <text evidence="2">Belongs to the ABC transporter superfamily.</text>
</comment>
<feature type="domain" description="ABC transporter" evidence="8">
    <location>
        <begin position="4"/>
        <end position="248"/>
    </location>
</feature>
<accession>A0A8H2M7G1</accession>
<comment type="subcellular location">
    <subcellularLocation>
        <location evidence="1">Cell membrane</location>
        <topology evidence="1">Peripheral membrane protein</topology>
    </subcellularLocation>
</comment>
<dbReference type="InterPro" id="IPR027417">
    <property type="entry name" value="P-loop_NTPase"/>
</dbReference>
<keyword evidence="5" id="KW-0547">Nucleotide-binding</keyword>
<dbReference type="RefSeq" id="WP_034437821.1">
    <property type="nucleotide sequence ID" value="NZ_CAACYI010000001.1"/>
</dbReference>
<dbReference type="InterPro" id="IPR050388">
    <property type="entry name" value="ABC_Ni/Peptide_Import"/>
</dbReference>
<keyword evidence="10" id="KW-1185">Reference proteome</keyword>
<dbReference type="EMBL" id="CAACYI010000001">
    <property type="protein sequence ID" value="VFB15690.1"/>
    <property type="molecule type" value="Genomic_DNA"/>
</dbReference>
<evidence type="ECO:0000256" key="7">
    <source>
        <dbReference type="ARBA" id="ARBA00023136"/>
    </source>
</evidence>
<name>A0A8H2M7G1_9FIRM</name>
<dbReference type="AlphaFoldDB" id="A0A8H2M7G1"/>
<dbReference type="PROSITE" id="PS00211">
    <property type="entry name" value="ABC_TRANSPORTER_1"/>
    <property type="match status" value="1"/>
</dbReference>
<evidence type="ECO:0000313" key="9">
    <source>
        <dbReference type="EMBL" id="VFB15690.1"/>
    </source>
</evidence>
<dbReference type="Proteomes" id="UP000377798">
    <property type="component" value="Unassembled WGS sequence"/>
</dbReference>
<keyword evidence="6 9" id="KW-0067">ATP-binding</keyword>
<reference evidence="9 10" key="1">
    <citation type="submission" date="2019-02" db="EMBL/GenBank/DDBJ databases">
        <authorList>
            <consortium name="Pathogen Informatics"/>
        </authorList>
    </citation>
    <scope>NUCLEOTIDE SEQUENCE [LARGE SCALE GENOMIC DNA]</scope>
    <source>
        <strain evidence="9 10">3012STDY7089603</strain>
    </source>
</reference>
<organism evidence="9 10">
    <name type="scientific">Urinicoccus massiliensis</name>
    <dbReference type="NCBI Taxonomy" id="1723382"/>
    <lineage>
        <taxon>Bacteria</taxon>
        <taxon>Bacillati</taxon>
        <taxon>Bacillota</taxon>
        <taxon>Tissierellia</taxon>
        <taxon>Tissierellales</taxon>
        <taxon>Peptoniphilaceae</taxon>
        <taxon>Urinicoccus</taxon>
    </lineage>
</organism>
<sequence>MERLIVKDLTLEIKDRVLLNHLNFELEAHESLGIVGESGSGKTLFSRLLIGRKPQGADIQGELTYRDWDILKLKEKDWQEIRGRKIAYIAQNPHGLFNEMQTIESHGLEVLTSLLKITKDQARDQFVQAMEDFNLENSRDLLKKYPFQLSGGMLQRVMLAMMMELNPYMVIADEPTSALDSWNAENVADLLRICKSKGTQLLVITHDYRLLKGLVDRIVILKKGDLIESGPLEEVLKNPKSEYGKALLAPRTYKRYRDIPEKRDYGFKD</sequence>
<evidence type="ECO:0000256" key="5">
    <source>
        <dbReference type="ARBA" id="ARBA00022741"/>
    </source>
</evidence>
<evidence type="ECO:0000256" key="3">
    <source>
        <dbReference type="ARBA" id="ARBA00022448"/>
    </source>
</evidence>
<keyword evidence="3" id="KW-0813">Transport</keyword>
<dbReference type="GO" id="GO:0005886">
    <property type="term" value="C:plasma membrane"/>
    <property type="evidence" value="ECO:0007669"/>
    <property type="project" value="UniProtKB-SubCell"/>
</dbReference>
<gene>
    <name evidence="9" type="primary">gsiA_3</name>
    <name evidence="9" type="ORF">NCTC13150_00190</name>
</gene>
<dbReference type="EC" id="3.6.3.-" evidence="9"/>
<evidence type="ECO:0000259" key="8">
    <source>
        <dbReference type="PROSITE" id="PS50893"/>
    </source>
</evidence>
<keyword evidence="4" id="KW-1003">Cell membrane</keyword>
<dbReference type="GO" id="GO:0016887">
    <property type="term" value="F:ATP hydrolysis activity"/>
    <property type="evidence" value="ECO:0007669"/>
    <property type="project" value="InterPro"/>
</dbReference>
<dbReference type="InterPro" id="IPR003439">
    <property type="entry name" value="ABC_transporter-like_ATP-bd"/>
</dbReference>